<proteinExistence type="predicted"/>
<gene>
    <name evidence="1" type="ORF">F2Y81_25000</name>
</gene>
<dbReference type="RefSeq" id="WP_060408468.1">
    <property type="nucleotide sequence ID" value="NZ_CABMLT010000027.1"/>
</dbReference>
<evidence type="ECO:0000313" key="2">
    <source>
        <dbReference type="Proteomes" id="UP000448877"/>
    </source>
</evidence>
<reference evidence="1 2" key="1">
    <citation type="journal article" date="2019" name="Nat. Med.">
        <title>A library of human gut bacterial isolates paired with longitudinal multiomics data enables mechanistic microbiome research.</title>
        <authorList>
            <person name="Poyet M."/>
            <person name="Groussin M."/>
            <person name="Gibbons S.M."/>
            <person name="Avila-Pacheco J."/>
            <person name="Jiang X."/>
            <person name="Kearney S.M."/>
            <person name="Perrotta A.R."/>
            <person name="Berdy B."/>
            <person name="Zhao S."/>
            <person name="Lieberman T.D."/>
            <person name="Swanson P.K."/>
            <person name="Smith M."/>
            <person name="Roesemann S."/>
            <person name="Alexander J.E."/>
            <person name="Rich S.A."/>
            <person name="Livny J."/>
            <person name="Vlamakis H."/>
            <person name="Clish C."/>
            <person name="Bullock K."/>
            <person name="Deik A."/>
            <person name="Scott J."/>
            <person name="Pierce K.A."/>
            <person name="Xavier R.J."/>
            <person name="Alm E.J."/>
        </authorList>
    </citation>
    <scope>NUCLEOTIDE SEQUENCE [LARGE SCALE GENOMIC DNA]</scope>
    <source>
        <strain evidence="1 2">BIOML-A6</strain>
    </source>
</reference>
<comment type="caution">
    <text evidence="1">The sequence shown here is derived from an EMBL/GenBank/DDBJ whole genome shotgun (WGS) entry which is preliminary data.</text>
</comment>
<accession>A0A108T388</accession>
<sequence>MEKYTKESLAKMTPEELENVVLKLQDELEAEKITSKQYSTWWNQETERRRRDVEKLNVLHNLIHSWEDKN</sequence>
<protein>
    <submittedName>
        <fullName evidence="1">Uncharacterized protein</fullName>
    </submittedName>
</protein>
<dbReference type="GeneID" id="66308499"/>
<evidence type="ECO:0000313" key="1">
    <source>
        <dbReference type="EMBL" id="KAA5412740.1"/>
    </source>
</evidence>
<organism evidence="1 2">
    <name type="scientific">Bacteroides cellulosilyticus</name>
    <dbReference type="NCBI Taxonomy" id="246787"/>
    <lineage>
        <taxon>Bacteria</taxon>
        <taxon>Pseudomonadati</taxon>
        <taxon>Bacteroidota</taxon>
        <taxon>Bacteroidia</taxon>
        <taxon>Bacteroidales</taxon>
        <taxon>Bacteroidaceae</taxon>
        <taxon>Bacteroides</taxon>
    </lineage>
</organism>
<dbReference type="AlphaFoldDB" id="A0A108T388"/>
<dbReference type="EMBL" id="VVYV01000063">
    <property type="protein sequence ID" value="KAA5412740.1"/>
    <property type="molecule type" value="Genomic_DNA"/>
</dbReference>
<dbReference type="Proteomes" id="UP000448877">
    <property type="component" value="Unassembled WGS sequence"/>
</dbReference>
<name>A0A108T388_9BACE</name>